<evidence type="ECO:0000313" key="1">
    <source>
        <dbReference type="EMBL" id="GMT24408.1"/>
    </source>
</evidence>
<dbReference type="Proteomes" id="UP001432322">
    <property type="component" value="Unassembled WGS sequence"/>
</dbReference>
<feature type="non-terminal residue" evidence="1">
    <location>
        <position position="93"/>
    </location>
</feature>
<sequence>LADTTGSIVVRTVARAVVSSEVSRIGDGNTSQMGAHSDDHRPFVLLHSLVIVLRMTEISHRNCLKSGNFGLGAMLDENGLSSPLESLGLTLRN</sequence>
<comment type="caution">
    <text evidence="1">The sequence shown here is derived from an EMBL/GenBank/DDBJ whole genome shotgun (WGS) entry which is preliminary data.</text>
</comment>
<name>A0AAV5VYD6_9BILA</name>
<dbReference type="EMBL" id="BTSY01000004">
    <property type="protein sequence ID" value="GMT24408.1"/>
    <property type="molecule type" value="Genomic_DNA"/>
</dbReference>
<evidence type="ECO:0000313" key="2">
    <source>
        <dbReference type="Proteomes" id="UP001432322"/>
    </source>
</evidence>
<feature type="non-terminal residue" evidence="1">
    <location>
        <position position="1"/>
    </location>
</feature>
<dbReference type="AlphaFoldDB" id="A0AAV5VYD6"/>
<organism evidence="1 2">
    <name type="scientific">Pristionchus fissidentatus</name>
    <dbReference type="NCBI Taxonomy" id="1538716"/>
    <lineage>
        <taxon>Eukaryota</taxon>
        <taxon>Metazoa</taxon>
        <taxon>Ecdysozoa</taxon>
        <taxon>Nematoda</taxon>
        <taxon>Chromadorea</taxon>
        <taxon>Rhabditida</taxon>
        <taxon>Rhabditina</taxon>
        <taxon>Diplogasteromorpha</taxon>
        <taxon>Diplogasteroidea</taxon>
        <taxon>Neodiplogasteridae</taxon>
        <taxon>Pristionchus</taxon>
    </lineage>
</organism>
<gene>
    <name evidence="1" type="ORF">PFISCL1PPCAC_15705</name>
</gene>
<keyword evidence="2" id="KW-1185">Reference proteome</keyword>
<proteinExistence type="predicted"/>
<reference evidence="1" key="1">
    <citation type="submission" date="2023-10" db="EMBL/GenBank/DDBJ databases">
        <title>Genome assembly of Pristionchus species.</title>
        <authorList>
            <person name="Yoshida K."/>
            <person name="Sommer R.J."/>
        </authorList>
    </citation>
    <scope>NUCLEOTIDE SEQUENCE</scope>
    <source>
        <strain evidence="1">RS5133</strain>
    </source>
</reference>
<accession>A0AAV5VYD6</accession>
<protein>
    <submittedName>
        <fullName evidence="1">Uncharacterized protein</fullName>
    </submittedName>
</protein>